<feature type="compositionally biased region" description="Basic and acidic residues" evidence="1">
    <location>
        <begin position="375"/>
        <end position="385"/>
    </location>
</feature>
<dbReference type="AlphaFoldDB" id="A0A168M903"/>
<evidence type="ECO:0000313" key="2">
    <source>
        <dbReference type="EMBL" id="SAL98140.1"/>
    </source>
</evidence>
<proteinExistence type="predicted"/>
<feature type="region of interest" description="Disordered" evidence="1">
    <location>
        <begin position="424"/>
        <end position="483"/>
    </location>
</feature>
<protein>
    <submittedName>
        <fullName evidence="2">Uncharacterized protein</fullName>
    </submittedName>
</protein>
<evidence type="ECO:0000313" key="3">
    <source>
        <dbReference type="Proteomes" id="UP000078561"/>
    </source>
</evidence>
<feature type="compositionally biased region" description="Polar residues" evidence="1">
    <location>
        <begin position="630"/>
        <end position="645"/>
    </location>
</feature>
<feature type="compositionally biased region" description="Polar residues" evidence="1">
    <location>
        <begin position="424"/>
        <end position="434"/>
    </location>
</feature>
<sequence length="660" mass="73341">MVRQDADVYTQHSSTTSLKSSSSLLSQPLLSKDNPIQLAAISNYKLAQLTFSAPDWNSLRKTALIKNMAEVIYADTPPEWLDQMCRWQFFTPESLANMTQDGLEHIFAQYIQTIEAFKPINLNDDDDYDDIDDDDDDDDIWPDDEILTPDDIQLDLSNNMADTSTGMPVIMEYPLYAQRGASLSVDLLYQKELKPLPDRPTASSTPGSMDKDRRKSIVSRRNRLSWTSDTGLLPNSLVGHAWANELMTMFNMEFQVDTNLAVNTAPKLPELPFSSRHKQHKRRSCKSQRYSTDSFMNLIPAFEAFTLEEPERRMTSANRPRNLTFPPPPPTAPPPSIVSTRPRSTSQPIPIDTRRQSHLIPSPTRSSSLKHSKQHLHESTTPKHKSMDIFTGLANVFSGGSSDRTSLTKKKSIRRLAALITGSDVKSSNGINNDNKPRPSISSSSSSRSSIKRSSSNIYQAPSSATHTTTHPPTSHLSSTKKFPASPICTAPIPCMYLKPLPEIPSSPPADSTIKRRKSFTLVLPTPTDAPGLQRSKSVGYRPQRDSFKATVPNIDQTNEHKAPHPNSTILSTTQSTLLEPPKRYHLTDSTTVDNSASSSSPPPPQPKRSKSTLMRISSGLARRNPQGRRATTSSTGNTKETSFVTRMASLGKRMKLQRT</sequence>
<feature type="compositionally biased region" description="Low complexity" evidence="1">
    <location>
        <begin position="568"/>
        <end position="579"/>
    </location>
</feature>
<feature type="region of interest" description="Disordered" evidence="1">
    <location>
        <begin position="195"/>
        <end position="217"/>
    </location>
</feature>
<dbReference type="EMBL" id="LT552047">
    <property type="protein sequence ID" value="SAL98140.1"/>
    <property type="molecule type" value="Genomic_DNA"/>
</dbReference>
<accession>A0A168M903</accession>
<feature type="compositionally biased region" description="Low complexity" evidence="1">
    <location>
        <begin position="438"/>
        <end position="480"/>
    </location>
</feature>
<dbReference type="Proteomes" id="UP000078561">
    <property type="component" value="Unassembled WGS sequence"/>
</dbReference>
<keyword evidence="3" id="KW-1185">Reference proteome</keyword>
<name>A0A168M903_ABSGL</name>
<feature type="compositionally biased region" description="Polar residues" evidence="1">
    <location>
        <begin position="337"/>
        <end position="348"/>
    </location>
</feature>
<feature type="compositionally biased region" description="Pro residues" evidence="1">
    <location>
        <begin position="325"/>
        <end position="336"/>
    </location>
</feature>
<organism evidence="2">
    <name type="scientific">Absidia glauca</name>
    <name type="common">Pin mould</name>
    <dbReference type="NCBI Taxonomy" id="4829"/>
    <lineage>
        <taxon>Eukaryota</taxon>
        <taxon>Fungi</taxon>
        <taxon>Fungi incertae sedis</taxon>
        <taxon>Mucoromycota</taxon>
        <taxon>Mucoromycotina</taxon>
        <taxon>Mucoromycetes</taxon>
        <taxon>Mucorales</taxon>
        <taxon>Cunninghamellaceae</taxon>
        <taxon>Absidia</taxon>
    </lineage>
</organism>
<gene>
    <name evidence="2" type="primary">ABSGL_03667.1 scaffold 4609</name>
</gene>
<evidence type="ECO:0000256" key="1">
    <source>
        <dbReference type="SAM" id="MobiDB-lite"/>
    </source>
</evidence>
<dbReference type="InParanoid" id="A0A168M903"/>
<feature type="region of interest" description="Disordered" evidence="1">
    <location>
        <begin position="309"/>
        <end position="385"/>
    </location>
</feature>
<feature type="region of interest" description="Disordered" evidence="1">
    <location>
        <begin position="520"/>
        <end position="660"/>
    </location>
</feature>
<dbReference type="OrthoDB" id="2289035at2759"/>
<reference evidence="2" key="1">
    <citation type="submission" date="2016-04" db="EMBL/GenBank/DDBJ databases">
        <authorList>
            <person name="Evans L.H."/>
            <person name="Alamgir A."/>
            <person name="Owens N."/>
            <person name="Weber N.D."/>
            <person name="Virtaneva K."/>
            <person name="Barbian K."/>
            <person name="Babar A."/>
            <person name="Rosenke K."/>
        </authorList>
    </citation>
    <scope>NUCLEOTIDE SEQUENCE [LARGE SCALE GENOMIC DNA]</scope>
    <source>
        <strain evidence="2">CBS 101.48</strain>
    </source>
</reference>